<dbReference type="EMBL" id="AAOE01000015">
    <property type="protein sequence ID" value="EAR08857.1"/>
    <property type="molecule type" value="Genomic_DNA"/>
</dbReference>
<feature type="transmembrane region" description="Helical" evidence="1">
    <location>
        <begin position="73"/>
        <end position="95"/>
    </location>
</feature>
<dbReference type="STRING" id="314283.MED297_04287"/>
<feature type="transmembrane region" description="Helical" evidence="1">
    <location>
        <begin position="101"/>
        <end position="124"/>
    </location>
</feature>
<proteinExistence type="predicted"/>
<keyword evidence="1" id="KW-0812">Transmembrane</keyword>
<gene>
    <name evidence="2" type="ORF">MED297_04287</name>
</gene>
<keyword evidence="3" id="KW-1185">Reference proteome</keyword>
<keyword evidence="1" id="KW-1133">Transmembrane helix</keyword>
<reference evidence="2 3" key="1">
    <citation type="submission" date="2006-02" db="EMBL/GenBank/DDBJ databases">
        <authorList>
            <person name="Pinhassi J."/>
            <person name="Pedros-Alio C."/>
            <person name="Ferriera S."/>
            <person name="Johnson J."/>
            <person name="Kravitz S."/>
            <person name="Halpern A."/>
            <person name="Remington K."/>
            <person name="Beeson K."/>
            <person name="Tran B."/>
            <person name="Rogers Y.-H."/>
            <person name="Friedman R."/>
            <person name="Venter J.C."/>
        </authorList>
    </citation>
    <scope>NUCLEOTIDE SEQUENCE [LARGE SCALE GENOMIC DNA]</scope>
    <source>
        <strain evidence="2 3">MED297</strain>
    </source>
</reference>
<dbReference type="AlphaFoldDB" id="A4BG62"/>
<evidence type="ECO:0000313" key="2">
    <source>
        <dbReference type="EMBL" id="EAR08857.1"/>
    </source>
</evidence>
<organism evidence="2 3">
    <name type="scientific">Reinekea blandensis MED297</name>
    <dbReference type="NCBI Taxonomy" id="314283"/>
    <lineage>
        <taxon>Bacteria</taxon>
        <taxon>Pseudomonadati</taxon>
        <taxon>Pseudomonadota</taxon>
        <taxon>Gammaproteobacteria</taxon>
        <taxon>Oceanospirillales</taxon>
        <taxon>Saccharospirillaceae</taxon>
        <taxon>Reinekea</taxon>
    </lineage>
</organism>
<name>A4BG62_9GAMM</name>
<keyword evidence="1" id="KW-0472">Membrane</keyword>
<sequence length="178" mass="20071">MPAKHRSVTEVVMKRLYFLTEEMNHAEHISTELSANGIDAHHIHVLSKNEAGVVTHHLQGPNLFERVDFIRGALQGLVVGLLIGIATLFAGRLFFELDFTVVGQLATLGLMMLFGTWLGGLIGFTQENRHLRRFHAQIDQGKHLIMVDVKASEERRVHRIIEHLNEAQFSGEDVHVLI</sequence>
<dbReference type="Proteomes" id="UP000005953">
    <property type="component" value="Unassembled WGS sequence"/>
</dbReference>
<evidence type="ECO:0000313" key="3">
    <source>
        <dbReference type="Proteomes" id="UP000005953"/>
    </source>
</evidence>
<comment type="caution">
    <text evidence="2">The sequence shown here is derived from an EMBL/GenBank/DDBJ whole genome shotgun (WGS) entry which is preliminary data.</text>
</comment>
<dbReference type="HOGENOM" id="CLU_118626_0_0_6"/>
<evidence type="ECO:0000256" key="1">
    <source>
        <dbReference type="SAM" id="Phobius"/>
    </source>
</evidence>
<accession>A4BG62</accession>
<protein>
    <submittedName>
        <fullName evidence="2">Uncharacterized protein</fullName>
    </submittedName>
</protein>